<feature type="domain" description="SpoVT-AbrB" evidence="1">
    <location>
        <begin position="6"/>
        <end position="51"/>
    </location>
</feature>
<accession>A0A2S5CIN7</accession>
<evidence type="ECO:0000313" key="2">
    <source>
        <dbReference type="EMBL" id="POZ50602.1"/>
    </source>
</evidence>
<dbReference type="InterPro" id="IPR037914">
    <property type="entry name" value="SpoVT-AbrB_sf"/>
</dbReference>
<proteinExistence type="predicted"/>
<sequence>MPMTTVTLTSNGQVVIPKLICDQLHWQAGHELVVEVTAAGVLLTSKPQAKPLRLESLRGFLKQDAQPVGLEELCLPVDYAAERAERGQPGG</sequence>
<reference evidence="2 3" key="1">
    <citation type="submission" date="2017-11" db="EMBL/GenBank/DDBJ databases">
        <title>Draft Genome Sequence of Methylobacter psychrotolerans Sph1T, an Obligate Methanotroph from Low-Temperature Environments.</title>
        <authorList>
            <person name="Oshkin I.Y."/>
            <person name="Miroshnikov K."/>
            <person name="Belova S.E."/>
            <person name="Korzhenkov A."/>
            <person name="Toshchakov S.V."/>
            <person name="Dedysh S.N."/>
        </authorList>
    </citation>
    <scope>NUCLEOTIDE SEQUENCE [LARGE SCALE GENOMIC DNA]</scope>
    <source>
        <strain evidence="2 3">Sph1</strain>
    </source>
</reference>
<dbReference type="InterPro" id="IPR007159">
    <property type="entry name" value="SpoVT-AbrB_dom"/>
</dbReference>
<dbReference type="EMBL" id="PGFZ01000009">
    <property type="protein sequence ID" value="POZ50602.1"/>
    <property type="molecule type" value="Genomic_DNA"/>
</dbReference>
<organism evidence="2 3">
    <name type="scientific">Methylovulum psychrotolerans</name>
    <dbReference type="NCBI Taxonomy" id="1704499"/>
    <lineage>
        <taxon>Bacteria</taxon>
        <taxon>Pseudomonadati</taxon>
        <taxon>Pseudomonadota</taxon>
        <taxon>Gammaproteobacteria</taxon>
        <taxon>Methylococcales</taxon>
        <taxon>Methylococcaceae</taxon>
        <taxon>Methylovulum</taxon>
    </lineage>
</organism>
<dbReference type="GO" id="GO:0003677">
    <property type="term" value="F:DNA binding"/>
    <property type="evidence" value="ECO:0007669"/>
    <property type="project" value="InterPro"/>
</dbReference>
<dbReference type="NCBIfam" id="TIGR01439">
    <property type="entry name" value="lp_hng_hel_AbrB"/>
    <property type="match status" value="1"/>
</dbReference>
<dbReference type="Pfam" id="PF04014">
    <property type="entry name" value="MazE_antitoxin"/>
    <property type="match status" value="1"/>
</dbReference>
<name>A0A2S5CIN7_9GAMM</name>
<gene>
    <name evidence="2" type="ORF">AADEFJLK_03495</name>
</gene>
<dbReference type="Gene3D" id="2.10.260.10">
    <property type="match status" value="1"/>
</dbReference>
<evidence type="ECO:0000313" key="3">
    <source>
        <dbReference type="Proteomes" id="UP000237423"/>
    </source>
</evidence>
<comment type="caution">
    <text evidence="2">The sequence shown here is derived from an EMBL/GenBank/DDBJ whole genome shotgun (WGS) entry which is preliminary data.</text>
</comment>
<dbReference type="SUPFAM" id="SSF89447">
    <property type="entry name" value="AbrB/MazE/MraZ-like"/>
    <property type="match status" value="1"/>
</dbReference>
<evidence type="ECO:0000259" key="1">
    <source>
        <dbReference type="SMART" id="SM00966"/>
    </source>
</evidence>
<dbReference type="AlphaFoldDB" id="A0A2S5CIN7"/>
<dbReference type="SMART" id="SM00966">
    <property type="entry name" value="SpoVT_AbrB"/>
    <property type="match status" value="1"/>
</dbReference>
<protein>
    <submittedName>
        <fullName evidence="2">AbrB family transcriptional regulator</fullName>
    </submittedName>
</protein>
<dbReference type="Proteomes" id="UP000237423">
    <property type="component" value="Unassembled WGS sequence"/>
</dbReference>